<keyword evidence="3" id="KW-1185">Reference proteome</keyword>
<dbReference type="WBParaSite" id="TCLT_0001053401-mRNA-1">
    <property type="protein sequence ID" value="TCLT_0001053401-mRNA-1"/>
    <property type="gene ID" value="TCLT_0001053401"/>
</dbReference>
<feature type="transmembrane region" description="Helical" evidence="1">
    <location>
        <begin position="63"/>
        <end position="83"/>
    </location>
</feature>
<feature type="transmembrane region" description="Helical" evidence="1">
    <location>
        <begin position="89"/>
        <end position="111"/>
    </location>
</feature>
<dbReference type="EMBL" id="UYYF01005155">
    <property type="protein sequence ID" value="VDN08222.1"/>
    <property type="molecule type" value="Genomic_DNA"/>
</dbReference>
<organism evidence="4">
    <name type="scientific">Thelazia callipaeda</name>
    <name type="common">Oriental eyeworm</name>
    <name type="synonym">Parasitic nematode</name>
    <dbReference type="NCBI Taxonomy" id="103827"/>
    <lineage>
        <taxon>Eukaryota</taxon>
        <taxon>Metazoa</taxon>
        <taxon>Ecdysozoa</taxon>
        <taxon>Nematoda</taxon>
        <taxon>Chromadorea</taxon>
        <taxon>Rhabditida</taxon>
        <taxon>Spirurina</taxon>
        <taxon>Spiruromorpha</taxon>
        <taxon>Thelazioidea</taxon>
        <taxon>Thelaziidae</taxon>
        <taxon>Thelazia</taxon>
    </lineage>
</organism>
<proteinExistence type="predicted"/>
<dbReference type="AlphaFoldDB" id="A0A0N5DBH2"/>
<evidence type="ECO:0000313" key="2">
    <source>
        <dbReference type="EMBL" id="VDN08222.1"/>
    </source>
</evidence>
<evidence type="ECO:0000313" key="4">
    <source>
        <dbReference type="WBParaSite" id="TCLT_0001053401-mRNA-1"/>
    </source>
</evidence>
<evidence type="ECO:0000256" key="1">
    <source>
        <dbReference type="SAM" id="Phobius"/>
    </source>
</evidence>
<reference evidence="2 3" key="2">
    <citation type="submission" date="2018-11" db="EMBL/GenBank/DDBJ databases">
        <authorList>
            <consortium name="Pathogen Informatics"/>
        </authorList>
    </citation>
    <scope>NUCLEOTIDE SEQUENCE [LARGE SCALE GENOMIC DNA]</scope>
</reference>
<dbReference type="Proteomes" id="UP000276776">
    <property type="component" value="Unassembled WGS sequence"/>
</dbReference>
<keyword evidence="1" id="KW-0472">Membrane</keyword>
<protein>
    <submittedName>
        <fullName evidence="4">TMC domain-containing protein</fullName>
    </submittedName>
</protein>
<sequence length="151" mass="17607">QLLQEYISSGIEYLYFSLALSLLGILEIFVSIHLYRLKRIIVNLQTMLGQPPNKFWKSLGYPVNWYFSICWYFVTPALCLANISRTRGVLAYVTTLGPFVITIVFMIFQIFGSLRKGENIRLLFKPDFRWGPELSNDRERALFDERAGRVI</sequence>
<accession>A0A0N5DBH2</accession>
<gene>
    <name evidence="2" type="ORF">TCLT_LOCUS10523</name>
</gene>
<dbReference type="STRING" id="103827.A0A0N5DBH2"/>
<keyword evidence="1" id="KW-0812">Transmembrane</keyword>
<evidence type="ECO:0000313" key="3">
    <source>
        <dbReference type="Proteomes" id="UP000276776"/>
    </source>
</evidence>
<reference evidence="4" key="1">
    <citation type="submission" date="2017-02" db="UniProtKB">
        <authorList>
            <consortium name="WormBaseParasite"/>
        </authorList>
    </citation>
    <scope>IDENTIFICATION</scope>
</reference>
<keyword evidence="1" id="KW-1133">Transmembrane helix</keyword>
<feature type="transmembrane region" description="Helical" evidence="1">
    <location>
        <begin position="13"/>
        <end position="35"/>
    </location>
</feature>
<dbReference type="OrthoDB" id="5872181at2759"/>
<name>A0A0N5DBH2_THECL</name>